<feature type="domain" description="HTH marR-type" evidence="1">
    <location>
        <begin position="18"/>
        <end position="150"/>
    </location>
</feature>
<dbReference type="PANTHER" id="PTHR33164:SF99">
    <property type="entry name" value="MARR FAMILY REGULATORY PROTEIN"/>
    <property type="match status" value="1"/>
</dbReference>
<evidence type="ECO:0000313" key="2">
    <source>
        <dbReference type="EMBL" id="MFB9200195.1"/>
    </source>
</evidence>
<dbReference type="SMART" id="SM00347">
    <property type="entry name" value="HTH_MARR"/>
    <property type="match status" value="1"/>
</dbReference>
<dbReference type="InterPro" id="IPR036390">
    <property type="entry name" value="WH_DNA-bd_sf"/>
</dbReference>
<keyword evidence="3" id="KW-1185">Reference proteome</keyword>
<dbReference type="InterPro" id="IPR039422">
    <property type="entry name" value="MarR/SlyA-like"/>
</dbReference>
<sequence>MGDPGEPNWLDDEERQSWYALALLLNRLPAALDTQMQRDTGISQFEYMVLSALSMAPDRTMRMSLLAEYAGASLSRLSNVVARLEKRGWVTRSPDPASGRTTLAALTEEGMAVVTEAAPMHVAEVRRLVIDPLTKTQQQQLGAIATRILRALDPTQERSAHP</sequence>
<evidence type="ECO:0000313" key="3">
    <source>
        <dbReference type="Proteomes" id="UP001589647"/>
    </source>
</evidence>
<comment type="caution">
    <text evidence="2">The sequence shown here is derived from an EMBL/GenBank/DDBJ whole genome shotgun (WGS) entry which is preliminary data.</text>
</comment>
<dbReference type="InterPro" id="IPR000835">
    <property type="entry name" value="HTH_MarR-typ"/>
</dbReference>
<dbReference type="Pfam" id="PF12802">
    <property type="entry name" value="MarR_2"/>
    <property type="match status" value="1"/>
</dbReference>
<gene>
    <name evidence="2" type="ORF">ACFFV7_03230</name>
</gene>
<dbReference type="RefSeq" id="WP_189645777.1">
    <property type="nucleotide sequence ID" value="NZ_BMRC01000001.1"/>
</dbReference>
<evidence type="ECO:0000259" key="1">
    <source>
        <dbReference type="PROSITE" id="PS50995"/>
    </source>
</evidence>
<organism evidence="2 3">
    <name type="scientific">Nonomuraea spiralis</name>
    <dbReference type="NCBI Taxonomy" id="46182"/>
    <lineage>
        <taxon>Bacteria</taxon>
        <taxon>Bacillati</taxon>
        <taxon>Actinomycetota</taxon>
        <taxon>Actinomycetes</taxon>
        <taxon>Streptosporangiales</taxon>
        <taxon>Streptosporangiaceae</taxon>
        <taxon>Nonomuraea</taxon>
    </lineage>
</organism>
<dbReference type="InterPro" id="IPR036388">
    <property type="entry name" value="WH-like_DNA-bd_sf"/>
</dbReference>
<dbReference type="SUPFAM" id="SSF46785">
    <property type="entry name" value="Winged helix' DNA-binding domain"/>
    <property type="match status" value="1"/>
</dbReference>
<dbReference type="Proteomes" id="UP001589647">
    <property type="component" value="Unassembled WGS sequence"/>
</dbReference>
<dbReference type="Gene3D" id="1.10.10.10">
    <property type="entry name" value="Winged helix-like DNA-binding domain superfamily/Winged helix DNA-binding domain"/>
    <property type="match status" value="1"/>
</dbReference>
<dbReference type="PROSITE" id="PS50995">
    <property type="entry name" value="HTH_MARR_2"/>
    <property type="match status" value="1"/>
</dbReference>
<name>A0ABV5I8C6_9ACTN</name>
<dbReference type="PANTHER" id="PTHR33164">
    <property type="entry name" value="TRANSCRIPTIONAL REGULATOR, MARR FAMILY"/>
    <property type="match status" value="1"/>
</dbReference>
<protein>
    <submittedName>
        <fullName evidence="2">MarR family winged helix-turn-helix transcriptional regulator</fullName>
    </submittedName>
</protein>
<proteinExistence type="predicted"/>
<reference evidence="2 3" key="1">
    <citation type="submission" date="2024-09" db="EMBL/GenBank/DDBJ databases">
        <authorList>
            <person name="Sun Q."/>
            <person name="Mori K."/>
        </authorList>
    </citation>
    <scope>NUCLEOTIDE SEQUENCE [LARGE SCALE GENOMIC DNA]</scope>
    <source>
        <strain evidence="2 3">CCM 3426</strain>
    </source>
</reference>
<accession>A0ABV5I8C6</accession>
<dbReference type="EMBL" id="JBHMEI010000001">
    <property type="protein sequence ID" value="MFB9200195.1"/>
    <property type="molecule type" value="Genomic_DNA"/>
</dbReference>